<reference evidence="10" key="2">
    <citation type="submission" date="2018-05" db="EMBL/GenBank/DDBJ databases">
        <title>OmerRS3 (Oryza meridionalis Reference Sequence Version 3).</title>
        <authorList>
            <person name="Zhang J."/>
            <person name="Kudrna D."/>
            <person name="Lee S."/>
            <person name="Talag J."/>
            <person name="Welchert J."/>
            <person name="Wing R.A."/>
        </authorList>
    </citation>
    <scope>NUCLEOTIDE SEQUENCE [LARGE SCALE GENOMIC DNA]</scope>
    <source>
        <strain evidence="10">cv. OR44</strain>
    </source>
</reference>
<dbReference type="Gramene" id="OMERI03G10160.2">
    <property type="protein sequence ID" value="OMERI03G10160.2"/>
    <property type="gene ID" value="OMERI03G10160"/>
</dbReference>
<dbReference type="PROSITE" id="PS50066">
    <property type="entry name" value="MADS_BOX_2"/>
    <property type="match status" value="1"/>
</dbReference>
<dbReference type="GO" id="GO:0000398">
    <property type="term" value="P:mRNA splicing, via spliceosome"/>
    <property type="evidence" value="ECO:0007669"/>
    <property type="project" value="InterPro"/>
</dbReference>
<dbReference type="Proteomes" id="UP000008021">
    <property type="component" value="Chromosome 3"/>
</dbReference>
<evidence type="ECO:0000256" key="2">
    <source>
        <dbReference type="ARBA" id="ARBA00023015"/>
    </source>
</evidence>
<evidence type="ECO:0000256" key="6">
    <source>
        <dbReference type="SAM" id="Coils"/>
    </source>
</evidence>
<evidence type="ECO:0000259" key="9">
    <source>
        <dbReference type="PROSITE" id="PS50174"/>
    </source>
</evidence>
<dbReference type="PROSITE" id="PS50174">
    <property type="entry name" value="G_PATCH"/>
    <property type="match status" value="1"/>
</dbReference>
<dbReference type="GO" id="GO:0000981">
    <property type="term" value="F:DNA-binding transcription factor activity, RNA polymerase II-specific"/>
    <property type="evidence" value="ECO:0007669"/>
    <property type="project" value="InterPro"/>
</dbReference>
<feature type="region of interest" description="Disordered" evidence="7">
    <location>
        <begin position="195"/>
        <end position="304"/>
    </location>
</feature>
<keyword evidence="3" id="KW-0238">DNA-binding</keyword>
<dbReference type="InterPro" id="IPR033897">
    <property type="entry name" value="SRF-like_MADS-box"/>
</dbReference>
<protein>
    <recommendedName>
        <fullName evidence="12">G-patch domain-containing protein</fullName>
    </recommendedName>
</protein>
<sequence>MEKEKKLSFSIPSKARPPRPASRPAATAAAAAASDDGEYSAASARAPAPQFVTEFDPTQTLATGAAPSVIAPLQNSGHFLNHRSRKPSSLPTPEEEAALAASAAGGPSFVLDTSTAPDNPSSHIAYGLTVRNAAAEPEKTPPPPPPAADAPSGDLMLRRYKEDMASLPDHRGLDEFRDVPVEGFGAALLAGYGWSEGKGIGRNNKGDTKVVEYDRRAGTQGLGYNPSEADPKKTRAGEWVIGGNKETQNGNAKKRDRDSRGRTEDRDSSSRQKRSGERRAEREVQEKDRNSRHTKQVKIGGGGGDKMRWLHSDIKVRVVSERLSKKLYLKKGRVLDVVGPTTCDIIMDDQSELVQGVEQDMLETVLPRTNGLVLLLAGEHKGLCGHLVEKNSEEETGVVELSNTKDMIRVKYDQIAEYIGDPESLEARTTRKKIEINRGDKKVRDACFSKRHTTIFNKANELAILCGVMVAVVFVSPNANGGIFSFGYPSVSSVANRFLANAPNNTSVSSSTQSGRDVEIRELEREERELKEHLQASTDQNKLLREAIAARDGGQLMLLLQSDCSELAPKGLVAIVRLWFRNSLVGIGLDRLCWLQQQPASHSQLPQILFGLDWG</sequence>
<keyword evidence="2" id="KW-0805">Transcription regulation</keyword>
<evidence type="ECO:0000313" key="10">
    <source>
        <dbReference type="EnsemblPlants" id="OMERI03G10160.2"/>
    </source>
</evidence>
<dbReference type="AlphaFoldDB" id="A0A0E0CY62"/>
<dbReference type="Pfam" id="PF25088">
    <property type="entry name" value="GPKOW_C"/>
    <property type="match status" value="1"/>
</dbReference>
<keyword evidence="11" id="KW-1185">Reference proteome</keyword>
<keyword evidence="6" id="KW-0175">Coiled coil</keyword>
<feature type="compositionally biased region" description="Basic and acidic residues" evidence="7">
    <location>
        <begin position="253"/>
        <end position="291"/>
    </location>
</feature>
<feature type="region of interest" description="Disordered" evidence="7">
    <location>
        <begin position="75"/>
        <end position="153"/>
    </location>
</feature>
<dbReference type="InterPro" id="IPR026822">
    <property type="entry name" value="Spp2/MOS2_G-patch"/>
</dbReference>
<dbReference type="Gene3D" id="3.40.1810.10">
    <property type="entry name" value="Transcription factor, MADS-box"/>
    <property type="match status" value="1"/>
</dbReference>
<dbReference type="GO" id="GO:0005681">
    <property type="term" value="C:spliceosomal complex"/>
    <property type="evidence" value="ECO:0007669"/>
    <property type="project" value="TreeGrafter"/>
</dbReference>
<feature type="compositionally biased region" description="Polar residues" evidence="7">
    <location>
        <begin position="111"/>
        <end position="122"/>
    </location>
</feature>
<feature type="domain" description="MADS-box" evidence="8">
    <location>
        <begin position="429"/>
        <end position="478"/>
    </location>
</feature>
<feature type="region of interest" description="Disordered" evidence="7">
    <location>
        <begin position="1"/>
        <end position="45"/>
    </location>
</feature>
<evidence type="ECO:0000313" key="11">
    <source>
        <dbReference type="Proteomes" id="UP000008021"/>
    </source>
</evidence>
<evidence type="ECO:0000256" key="4">
    <source>
        <dbReference type="ARBA" id="ARBA00023163"/>
    </source>
</evidence>
<evidence type="ECO:0000259" key="8">
    <source>
        <dbReference type="PROSITE" id="PS50066"/>
    </source>
</evidence>
<dbReference type="SMART" id="SM00432">
    <property type="entry name" value="MADS"/>
    <property type="match status" value="1"/>
</dbReference>
<accession>A0A0E0CY62</accession>
<evidence type="ECO:0000256" key="5">
    <source>
        <dbReference type="ARBA" id="ARBA00023242"/>
    </source>
</evidence>
<reference evidence="10" key="1">
    <citation type="submission" date="2015-04" db="UniProtKB">
        <authorList>
            <consortium name="EnsemblPlants"/>
        </authorList>
    </citation>
    <scope>IDENTIFICATION</scope>
</reference>
<dbReference type="GO" id="GO:0000987">
    <property type="term" value="F:cis-regulatory region sequence-specific DNA binding"/>
    <property type="evidence" value="ECO:0007669"/>
    <property type="project" value="InterPro"/>
</dbReference>
<dbReference type="SMART" id="SM00443">
    <property type="entry name" value="G_patch"/>
    <property type="match status" value="1"/>
</dbReference>
<dbReference type="PANTHER" id="PTHR15818:SF2">
    <property type="entry name" value="G-PATCH DOMAIN AND KOW MOTIFS-CONTAINING PROTEIN"/>
    <property type="match status" value="1"/>
</dbReference>
<evidence type="ECO:0000256" key="7">
    <source>
        <dbReference type="SAM" id="MobiDB-lite"/>
    </source>
</evidence>
<dbReference type="GO" id="GO:0046983">
    <property type="term" value="F:protein dimerization activity"/>
    <property type="evidence" value="ECO:0007669"/>
    <property type="project" value="InterPro"/>
</dbReference>
<dbReference type="InterPro" id="IPR000467">
    <property type="entry name" value="G_patch_dom"/>
</dbReference>
<dbReference type="Gene3D" id="2.30.30.140">
    <property type="match status" value="1"/>
</dbReference>
<dbReference type="SUPFAM" id="SSF55455">
    <property type="entry name" value="SRF-like"/>
    <property type="match status" value="1"/>
</dbReference>
<keyword evidence="5" id="KW-0539">Nucleus</keyword>
<feature type="compositionally biased region" description="Low complexity" evidence="7">
    <location>
        <begin position="22"/>
        <end position="44"/>
    </location>
</feature>
<dbReference type="Pfam" id="PF00319">
    <property type="entry name" value="SRF-TF"/>
    <property type="match status" value="1"/>
</dbReference>
<feature type="compositionally biased region" description="Low complexity" evidence="7">
    <location>
        <begin position="98"/>
        <end position="108"/>
    </location>
</feature>
<dbReference type="Pfam" id="PF12656">
    <property type="entry name" value="G-patch_2"/>
    <property type="match status" value="1"/>
</dbReference>
<dbReference type="PANTHER" id="PTHR15818">
    <property type="entry name" value="G PATCH AND KOW-CONTAINING"/>
    <property type="match status" value="1"/>
</dbReference>
<dbReference type="GO" id="GO:0045944">
    <property type="term" value="P:positive regulation of transcription by RNA polymerase II"/>
    <property type="evidence" value="ECO:0007669"/>
    <property type="project" value="InterPro"/>
</dbReference>
<feature type="compositionally biased region" description="Basic and acidic residues" evidence="7">
    <location>
        <begin position="204"/>
        <end position="217"/>
    </location>
</feature>
<feature type="coiled-coil region" evidence="6">
    <location>
        <begin position="516"/>
        <end position="543"/>
    </location>
</feature>
<evidence type="ECO:0008006" key="12">
    <source>
        <dbReference type="Google" id="ProtNLM"/>
    </source>
</evidence>
<dbReference type="EnsemblPlants" id="OMERI03G10160.2">
    <property type="protein sequence ID" value="OMERI03G10160.2"/>
    <property type="gene ID" value="OMERI03G10160"/>
</dbReference>
<evidence type="ECO:0000256" key="1">
    <source>
        <dbReference type="ARBA" id="ARBA00004123"/>
    </source>
</evidence>
<proteinExistence type="predicted"/>
<keyword evidence="4" id="KW-0804">Transcription</keyword>
<dbReference type="InterPro" id="IPR045166">
    <property type="entry name" value="Spp2-like"/>
</dbReference>
<name>A0A0E0CY62_9ORYZ</name>
<dbReference type="CDD" id="cd00266">
    <property type="entry name" value="MADS_SRF_like"/>
    <property type="match status" value="1"/>
</dbReference>
<feature type="domain" description="G-patch" evidence="9">
    <location>
        <begin position="181"/>
        <end position="227"/>
    </location>
</feature>
<evidence type="ECO:0000256" key="3">
    <source>
        <dbReference type="ARBA" id="ARBA00023125"/>
    </source>
</evidence>
<comment type="subcellular location">
    <subcellularLocation>
        <location evidence="1">Nucleus</location>
    </subcellularLocation>
</comment>
<dbReference type="InterPro" id="IPR002100">
    <property type="entry name" value="TF_MADSbox"/>
</dbReference>
<dbReference type="InterPro" id="IPR036879">
    <property type="entry name" value="TF_MADSbox_sf"/>
</dbReference>
<dbReference type="STRING" id="40149.A0A0E0CY62"/>
<organism evidence="10">
    <name type="scientific">Oryza meridionalis</name>
    <dbReference type="NCBI Taxonomy" id="40149"/>
    <lineage>
        <taxon>Eukaryota</taxon>
        <taxon>Viridiplantae</taxon>
        <taxon>Streptophyta</taxon>
        <taxon>Embryophyta</taxon>
        <taxon>Tracheophyta</taxon>
        <taxon>Spermatophyta</taxon>
        <taxon>Magnoliopsida</taxon>
        <taxon>Liliopsida</taxon>
        <taxon>Poales</taxon>
        <taxon>Poaceae</taxon>
        <taxon>BOP clade</taxon>
        <taxon>Oryzoideae</taxon>
        <taxon>Oryzeae</taxon>
        <taxon>Oryzinae</taxon>
        <taxon>Oryza</taxon>
    </lineage>
</organism>